<keyword evidence="3" id="KW-1185">Reference proteome</keyword>
<dbReference type="AlphaFoldDB" id="A0A8J2YX38"/>
<evidence type="ECO:0000313" key="3">
    <source>
        <dbReference type="Proteomes" id="UP000646365"/>
    </source>
</evidence>
<protein>
    <submittedName>
        <fullName evidence="2">Uncharacterized protein</fullName>
    </submittedName>
</protein>
<dbReference type="Proteomes" id="UP000646365">
    <property type="component" value="Unassembled WGS sequence"/>
</dbReference>
<accession>A0A8J2YX38</accession>
<feature type="compositionally biased region" description="Basic residues" evidence="1">
    <location>
        <begin position="68"/>
        <end position="78"/>
    </location>
</feature>
<evidence type="ECO:0000313" key="2">
    <source>
        <dbReference type="EMBL" id="GGF30759.1"/>
    </source>
</evidence>
<reference evidence="2" key="2">
    <citation type="submission" date="2020-09" db="EMBL/GenBank/DDBJ databases">
        <authorList>
            <person name="Sun Q."/>
            <person name="Zhou Y."/>
        </authorList>
    </citation>
    <scope>NUCLEOTIDE SEQUENCE</scope>
    <source>
        <strain evidence="2">CGMCC 1.15725</strain>
    </source>
</reference>
<proteinExistence type="predicted"/>
<name>A0A8J2YX38_9PROT</name>
<dbReference type="RefSeq" id="WP_189049241.1">
    <property type="nucleotide sequence ID" value="NZ_BMJQ01000011.1"/>
</dbReference>
<comment type="caution">
    <text evidence="2">The sequence shown here is derived from an EMBL/GenBank/DDBJ whole genome shotgun (WGS) entry which is preliminary data.</text>
</comment>
<feature type="region of interest" description="Disordered" evidence="1">
    <location>
        <begin position="58"/>
        <end position="78"/>
    </location>
</feature>
<gene>
    <name evidence="2" type="ORF">GCM10011611_41070</name>
</gene>
<sequence>MKRSPSFCVHACLVGAALVLTSARGLWRLGLIGPRQIGTALGWSDRLTRHAMALRRRHRAKGLADQGHHRKVTKIGDR</sequence>
<evidence type="ECO:0000256" key="1">
    <source>
        <dbReference type="SAM" id="MobiDB-lite"/>
    </source>
</evidence>
<dbReference type="EMBL" id="BMJQ01000011">
    <property type="protein sequence ID" value="GGF30759.1"/>
    <property type="molecule type" value="Genomic_DNA"/>
</dbReference>
<organism evidence="2 3">
    <name type="scientific">Aliidongia dinghuensis</name>
    <dbReference type="NCBI Taxonomy" id="1867774"/>
    <lineage>
        <taxon>Bacteria</taxon>
        <taxon>Pseudomonadati</taxon>
        <taxon>Pseudomonadota</taxon>
        <taxon>Alphaproteobacteria</taxon>
        <taxon>Rhodospirillales</taxon>
        <taxon>Dongiaceae</taxon>
        <taxon>Aliidongia</taxon>
    </lineage>
</organism>
<reference evidence="2" key="1">
    <citation type="journal article" date="2014" name="Int. J. Syst. Evol. Microbiol.">
        <title>Complete genome sequence of Corynebacterium casei LMG S-19264T (=DSM 44701T), isolated from a smear-ripened cheese.</title>
        <authorList>
            <consortium name="US DOE Joint Genome Institute (JGI-PGF)"/>
            <person name="Walter F."/>
            <person name="Albersmeier A."/>
            <person name="Kalinowski J."/>
            <person name="Ruckert C."/>
        </authorList>
    </citation>
    <scope>NUCLEOTIDE SEQUENCE</scope>
    <source>
        <strain evidence="2">CGMCC 1.15725</strain>
    </source>
</reference>